<dbReference type="SUPFAM" id="SSF74788">
    <property type="entry name" value="Cullin repeat-like"/>
    <property type="match status" value="1"/>
</dbReference>
<dbReference type="PROSITE" id="PS50069">
    <property type="entry name" value="CULLIN_2"/>
    <property type="match status" value="1"/>
</dbReference>
<dbReference type="Gene3D" id="1.10.10.10">
    <property type="entry name" value="Winged helix-like DNA-binding domain superfamily/Winged helix DNA-binding domain"/>
    <property type="match status" value="1"/>
</dbReference>
<evidence type="ECO:0000256" key="5">
    <source>
        <dbReference type="RuleBase" id="RU003829"/>
    </source>
</evidence>
<keyword evidence="3" id="KW-0832">Ubl conjugation</keyword>
<feature type="domain" description="Cullin family profile" evidence="7">
    <location>
        <begin position="414"/>
        <end position="658"/>
    </location>
</feature>
<dbReference type="GO" id="GO:0006511">
    <property type="term" value="P:ubiquitin-dependent protein catabolic process"/>
    <property type="evidence" value="ECO:0007669"/>
    <property type="project" value="InterPro"/>
</dbReference>
<dbReference type="InterPro" id="IPR036317">
    <property type="entry name" value="Cullin_homology_sf"/>
</dbReference>
<dbReference type="GO" id="GO:0031625">
    <property type="term" value="F:ubiquitin protein ligase binding"/>
    <property type="evidence" value="ECO:0007669"/>
    <property type="project" value="InterPro"/>
</dbReference>
<evidence type="ECO:0000256" key="6">
    <source>
        <dbReference type="SAM" id="MobiDB-lite"/>
    </source>
</evidence>
<dbReference type="Proteomes" id="UP000094236">
    <property type="component" value="Unassembled WGS sequence"/>
</dbReference>
<dbReference type="SMART" id="SM00182">
    <property type="entry name" value="CULLIN"/>
    <property type="match status" value="1"/>
</dbReference>
<dbReference type="InterPro" id="IPR016158">
    <property type="entry name" value="Cullin_homology"/>
</dbReference>
<dbReference type="PROSITE" id="PS01256">
    <property type="entry name" value="CULLIN_1"/>
    <property type="match status" value="1"/>
</dbReference>
<dbReference type="SUPFAM" id="SSF75632">
    <property type="entry name" value="Cullin homology domain"/>
    <property type="match status" value="1"/>
</dbReference>
<dbReference type="AlphaFoldDB" id="A0A1E4TQS9"/>
<dbReference type="STRING" id="669874.A0A1E4TQS9"/>
<evidence type="ECO:0000313" key="9">
    <source>
        <dbReference type="Proteomes" id="UP000094236"/>
    </source>
</evidence>
<dbReference type="InterPro" id="IPR001373">
    <property type="entry name" value="Cullin_N"/>
</dbReference>
<evidence type="ECO:0000256" key="1">
    <source>
        <dbReference type="ARBA" id="ARBA00006019"/>
    </source>
</evidence>
<accession>A0A1E4TQS9</accession>
<dbReference type="InterPro" id="IPR016157">
    <property type="entry name" value="Cullin_CS"/>
</dbReference>
<keyword evidence="2" id="KW-1017">Isopeptide bond</keyword>
<protein>
    <recommendedName>
        <fullName evidence="7">Cullin family profile domain-containing protein</fullName>
    </recommendedName>
</protein>
<dbReference type="Pfam" id="PF26557">
    <property type="entry name" value="Cullin_AB"/>
    <property type="match status" value="1"/>
</dbReference>
<dbReference type="OrthoDB" id="27073at2759"/>
<feature type="region of interest" description="Disordered" evidence="6">
    <location>
        <begin position="1"/>
        <end position="24"/>
    </location>
</feature>
<gene>
    <name evidence="8" type="ORF">PACTADRAFT_70591</name>
</gene>
<dbReference type="PANTHER" id="PTHR11932">
    <property type="entry name" value="CULLIN"/>
    <property type="match status" value="1"/>
</dbReference>
<reference evidence="9" key="1">
    <citation type="submission" date="2016-05" db="EMBL/GenBank/DDBJ databases">
        <title>Comparative genomics of biotechnologically important yeasts.</title>
        <authorList>
            <consortium name="DOE Joint Genome Institute"/>
            <person name="Riley R."/>
            <person name="Haridas S."/>
            <person name="Wolfe K.H."/>
            <person name="Lopes M.R."/>
            <person name="Hittinger C.T."/>
            <person name="Goker M."/>
            <person name="Salamov A."/>
            <person name="Wisecaver J."/>
            <person name="Long T.M."/>
            <person name="Aerts A.L."/>
            <person name="Barry K."/>
            <person name="Choi C."/>
            <person name="Clum A."/>
            <person name="Coughlan A.Y."/>
            <person name="Deshpande S."/>
            <person name="Douglass A.P."/>
            <person name="Hanson S.J."/>
            <person name="Klenk H.-P."/>
            <person name="Labutti K."/>
            <person name="Lapidus A."/>
            <person name="Lindquist E."/>
            <person name="Lipzen A."/>
            <person name="Meier-Kolthoff J.P."/>
            <person name="Ohm R.A."/>
            <person name="Otillar R.P."/>
            <person name="Pangilinan J."/>
            <person name="Peng Y."/>
            <person name="Rokas A."/>
            <person name="Rosa C.A."/>
            <person name="Scheuner C."/>
            <person name="Sibirny A.A."/>
            <person name="Slot J.C."/>
            <person name="Stielow J.B."/>
            <person name="Sun H."/>
            <person name="Kurtzman C.P."/>
            <person name="Blackwell M."/>
            <person name="Grigoriev I.V."/>
            <person name="Jeffries T.W."/>
        </authorList>
    </citation>
    <scope>NUCLEOTIDE SEQUENCE [LARGE SCALE GENOMIC DNA]</scope>
    <source>
        <strain evidence="9">NRRL Y-2460</strain>
    </source>
</reference>
<evidence type="ECO:0000256" key="4">
    <source>
        <dbReference type="PROSITE-ProRule" id="PRU00330"/>
    </source>
</evidence>
<dbReference type="InterPro" id="IPR045093">
    <property type="entry name" value="Cullin"/>
</dbReference>
<dbReference type="InterPro" id="IPR036390">
    <property type="entry name" value="WH_DNA-bd_sf"/>
</dbReference>
<dbReference type="Gene3D" id="1.20.1310.10">
    <property type="entry name" value="Cullin Repeats"/>
    <property type="match status" value="4"/>
</dbReference>
<feature type="compositionally biased region" description="Basic residues" evidence="6">
    <location>
        <begin position="10"/>
        <end position="20"/>
    </location>
</feature>
<evidence type="ECO:0000259" key="7">
    <source>
        <dbReference type="PROSITE" id="PS50069"/>
    </source>
</evidence>
<dbReference type="InterPro" id="IPR036388">
    <property type="entry name" value="WH-like_DNA-bd_sf"/>
</dbReference>
<sequence length="791" mass="92631">MSINDSSAHSLKRTKIRPPKKTLSGSEVDFNKSWEVLSFAIKQIQSKNSSSLSFEELYRISYNLVLRKFGKSLYNNVLESIKTHLLCDIRSKILSTTEDDKKFLLEVNKQWQENLLSTRMISDVLMYLNRVYSKQNHLLLIYDVGLELFRDYIIKYNNNEIGDRIIRIVINEVNKNRDTGEIIDKFLIKSIIYMLETLPGEKDDGENYYVKYFEPVFLDASLEFYNKISNEIIAFQNGLVYINKIDQLIKDEEQRNILYLPQTTFPKLVDLMNNVLIDKNLNIILRFENEGLKNLVDNIKLPQLNLIYKLVLRCDTELSILKILFHEIILNEGDDLMKKTKELVSPINNLTNSNKQSKSTGKENTTQFAVKWVENILELMDKYEEILKKSFAYNQQLAKAINSSISQLLNTSNNVCEYLSLFIDDCIKRAFKNRTEEECEAILDKSIVIFRHIKDKDLFEKYYKKHLAKRLLQQKSISNELERSMISKIKQELGASFTSKLEGMFRDIKISKDLSSEFKTLQLKEAAEVAPNNQKELSKKKLEVDVNILTTTFWPLPLTKDNNFKFPESLHTLKEKYENFYLSKHNARILIWAPNFGTVDIRMRFKKKLYEINMPTYSGAIIMLFDNQTSDKKYTFDEIYELTNIPKQELKRQLQSISVAPRTRLLIKKPMSRDVKHDDVFKINENFHSNLTKVKVSAVSLSNKPEDDSERGKTIESVDRSRKYETDAAIVRIMKARKTATHNELMNETIRQLQNRFKPPPSLIKQRIEALLEREYLARSSDDRNVYNYLA</sequence>
<dbReference type="Pfam" id="PF10557">
    <property type="entry name" value="Cullin_Nedd8"/>
    <property type="match status" value="1"/>
</dbReference>
<keyword evidence="9" id="KW-1185">Reference proteome</keyword>
<evidence type="ECO:0000256" key="2">
    <source>
        <dbReference type="ARBA" id="ARBA00022499"/>
    </source>
</evidence>
<dbReference type="FunFam" id="1.10.10.10:FF:000014">
    <property type="entry name" value="Cullin 1"/>
    <property type="match status" value="1"/>
</dbReference>
<dbReference type="GO" id="GO:0031461">
    <property type="term" value="C:cullin-RING ubiquitin ligase complex"/>
    <property type="evidence" value="ECO:0007669"/>
    <property type="project" value="InterPro"/>
</dbReference>
<dbReference type="InterPro" id="IPR019559">
    <property type="entry name" value="Cullin_neddylation_domain"/>
</dbReference>
<proteinExistence type="inferred from homology"/>
<dbReference type="Gene3D" id="3.30.230.130">
    <property type="entry name" value="Cullin, Chain C, Domain 2"/>
    <property type="match status" value="1"/>
</dbReference>
<dbReference type="Pfam" id="PF00888">
    <property type="entry name" value="Cullin"/>
    <property type="match status" value="1"/>
</dbReference>
<dbReference type="SUPFAM" id="SSF46785">
    <property type="entry name" value="Winged helix' DNA-binding domain"/>
    <property type="match status" value="1"/>
</dbReference>
<comment type="similarity">
    <text evidence="1 4 5">Belongs to the cullin family.</text>
</comment>
<dbReference type="FunFam" id="1.20.1310.10:FF:000002">
    <property type="entry name" value="cullin-3 isoform X1"/>
    <property type="match status" value="1"/>
</dbReference>
<organism evidence="8 9">
    <name type="scientific">Pachysolen tannophilus NRRL Y-2460</name>
    <dbReference type="NCBI Taxonomy" id="669874"/>
    <lineage>
        <taxon>Eukaryota</taxon>
        <taxon>Fungi</taxon>
        <taxon>Dikarya</taxon>
        <taxon>Ascomycota</taxon>
        <taxon>Saccharomycotina</taxon>
        <taxon>Pichiomycetes</taxon>
        <taxon>Pachysolenaceae</taxon>
        <taxon>Pachysolen</taxon>
    </lineage>
</organism>
<evidence type="ECO:0000256" key="3">
    <source>
        <dbReference type="ARBA" id="ARBA00022843"/>
    </source>
</evidence>
<name>A0A1E4TQS9_PACTA</name>
<evidence type="ECO:0000313" key="8">
    <source>
        <dbReference type="EMBL" id="ODV94131.1"/>
    </source>
</evidence>
<dbReference type="SMART" id="SM00884">
    <property type="entry name" value="Cullin_Nedd8"/>
    <property type="match status" value="1"/>
</dbReference>
<dbReference type="InterPro" id="IPR016159">
    <property type="entry name" value="Cullin_repeat-like_dom_sf"/>
</dbReference>
<dbReference type="InterPro" id="IPR059120">
    <property type="entry name" value="Cullin-like_AB"/>
</dbReference>
<dbReference type="EMBL" id="KV454016">
    <property type="protein sequence ID" value="ODV94131.1"/>
    <property type="molecule type" value="Genomic_DNA"/>
</dbReference>